<comment type="caution">
    <text evidence="3">The sequence shown here is derived from an EMBL/GenBank/DDBJ whole genome shotgun (WGS) entry which is preliminary data.</text>
</comment>
<evidence type="ECO:0000313" key="3">
    <source>
        <dbReference type="EMBL" id="MEE1936772.1"/>
    </source>
</evidence>
<sequence>MRQPAPVVFINGLIGTLDYQALHATLAPHPVLAPALPGYGSLDGMSPDGIDIPAQISHLHRLLTEQMAGERVHLVGHSVGGVIAQLYTCQYPDAIASVISVEGNFSLKDAFWSSSVARMSSAEVEALMAGFRADPAGWLTRTGITPNPRHLETAAAWLAYQPASTLQAMARSVVAVTGESSYAATLQTLFARTPVHLLAGEHSRDGWDVPEWALAQAASFTVMPGAGHLMMLEQPGQFARVIRQILDSTGPRSSTECIF</sequence>
<dbReference type="InterPro" id="IPR000073">
    <property type="entry name" value="AB_hydrolase_1"/>
</dbReference>
<name>A0ABU7HYY3_9PSED</name>
<dbReference type="GO" id="GO:0016787">
    <property type="term" value="F:hydrolase activity"/>
    <property type="evidence" value="ECO:0007669"/>
    <property type="project" value="UniProtKB-KW"/>
</dbReference>
<keyword evidence="4" id="KW-1185">Reference proteome</keyword>
<dbReference type="RefSeq" id="WP_330077439.1">
    <property type="nucleotide sequence ID" value="NZ_JAZDQJ010000044.1"/>
</dbReference>
<keyword evidence="1 3" id="KW-0378">Hydrolase</keyword>
<gene>
    <name evidence="3" type="ORF">V0R50_26415</name>
</gene>
<dbReference type="PANTHER" id="PTHR43798">
    <property type="entry name" value="MONOACYLGLYCEROL LIPASE"/>
    <property type="match status" value="1"/>
</dbReference>
<dbReference type="InterPro" id="IPR050266">
    <property type="entry name" value="AB_hydrolase_sf"/>
</dbReference>
<evidence type="ECO:0000313" key="4">
    <source>
        <dbReference type="Proteomes" id="UP001335100"/>
    </source>
</evidence>
<feature type="domain" description="AB hydrolase-1" evidence="2">
    <location>
        <begin position="7"/>
        <end position="240"/>
    </location>
</feature>
<accession>A0ABU7HYY3</accession>
<dbReference type="PRINTS" id="PR00111">
    <property type="entry name" value="ABHYDROLASE"/>
</dbReference>
<dbReference type="Proteomes" id="UP001335100">
    <property type="component" value="Unassembled WGS sequence"/>
</dbReference>
<reference evidence="3 4" key="1">
    <citation type="submission" date="2024-01" db="EMBL/GenBank/DDBJ databases">
        <title>Unpublished Manusciprt.</title>
        <authorList>
            <person name="Duman M."/>
            <person name="Valdes E.G."/>
            <person name="Ajmi N."/>
            <person name="Altun S."/>
            <person name="Saticioglu I.B."/>
        </authorList>
    </citation>
    <scope>NUCLEOTIDE SEQUENCE [LARGE SCALE GENOMIC DNA]</scope>
    <source>
        <strain evidence="3 4">148P</strain>
    </source>
</reference>
<dbReference type="SUPFAM" id="SSF53474">
    <property type="entry name" value="alpha/beta-Hydrolases"/>
    <property type="match status" value="1"/>
</dbReference>
<dbReference type="Pfam" id="PF12697">
    <property type="entry name" value="Abhydrolase_6"/>
    <property type="match status" value="1"/>
</dbReference>
<dbReference type="InterPro" id="IPR029058">
    <property type="entry name" value="AB_hydrolase_fold"/>
</dbReference>
<dbReference type="PRINTS" id="PR00412">
    <property type="entry name" value="EPOXHYDRLASE"/>
</dbReference>
<evidence type="ECO:0000256" key="1">
    <source>
        <dbReference type="ARBA" id="ARBA00022801"/>
    </source>
</evidence>
<dbReference type="Gene3D" id="3.40.50.1820">
    <property type="entry name" value="alpha/beta hydrolase"/>
    <property type="match status" value="1"/>
</dbReference>
<protein>
    <submittedName>
        <fullName evidence="3">Alpha/beta fold hydrolase</fullName>
    </submittedName>
</protein>
<dbReference type="PANTHER" id="PTHR43798:SF31">
    <property type="entry name" value="AB HYDROLASE SUPERFAMILY PROTEIN YCLE"/>
    <property type="match status" value="1"/>
</dbReference>
<proteinExistence type="predicted"/>
<organism evidence="3 4">
    <name type="scientific">Pseudomonas ulcerans</name>
    <dbReference type="NCBI Taxonomy" id="3115852"/>
    <lineage>
        <taxon>Bacteria</taxon>
        <taxon>Pseudomonadati</taxon>
        <taxon>Pseudomonadota</taxon>
        <taxon>Gammaproteobacteria</taxon>
        <taxon>Pseudomonadales</taxon>
        <taxon>Pseudomonadaceae</taxon>
        <taxon>Pseudomonas</taxon>
    </lineage>
</organism>
<evidence type="ECO:0000259" key="2">
    <source>
        <dbReference type="Pfam" id="PF12697"/>
    </source>
</evidence>
<dbReference type="EMBL" id="JAZDQJ010000044">
    <property type="protein sequence ID" value="MEE1936772.1"/>
    <property type="molecule type" value="Genomic_DNA"/>
</dbReference>
<dbReference type="InterPro" id="IPR000639">
    <property type="entry name" value="Epox_hydrolase-like"/>
</dbReference>